<name>A0A6C2UCJ0_PONDE</name>
<evidence type="ECO:0008006" key="5">
    <source>
        <dbReference type="Google" id="ProtNLM"/>
    </source>
</evidence>
<feature type="domain" description="LpxI C-terminal" evidence="1">
    <location>
        <begin position="141"/>
        <end position="267"/>
    </location>
</feature>
<evidence type="ECO:0000259" key="2">
    <source>
        <dbReference type="Pfam" id="PF17930"/>
    </source>
</evidence>
<proteinExistence type="predicted"/>
<dbReference type="InterPro" id="IPR053174">
    <property type="entry name" value="LpxI"/>
</dbReference>
<gene>
    <name evidence="3" type="ORF">PDESU_05679</name>
</gene>
<reference evidence="3 4" key="1">
    <citation type="submission" date="2019-04" db="EMBL/GenBank/DDBJ databases">
        <authorList>
            <person name="Van Vliet M D."/>
        </authorList>
    </citation>
    <scope>NUCLEOTIDE SEQUENCE [LARGE SCALE GENOMIC DNA]</scope>
    <source>
        <strain evidence="3 4">F1</strain>
    </source>
</reference>
<dbReference type="Pfam" id="PF06230">
    <property type="entry name" value="LpxI_C"/>
    <property type="match status" value="1"/>
</dbReference>
<protein>
    <recommendedName>
        <fullName evidence="5">UDP-2,3-diacylglucosamine pyrophosphatase LpxI</fullName>
    </recommendedName>
</protein>
<dbReference type="Gene3D" id="3.40.50.20">
    <property type="match status" value="1"/>
</dbReference>
<keyword evidence="4" id="KW-1185">Reference proteome</keyword>
<dbReference type="InterPro" id="IPR043167">
    <property type="entry name" value="LpxI_C_sf"/>
</dbReference>
<dbReference type="Gene3D" id="3.40.140.80">
    <property type="match status" value="1"/>
</dbReference>
<dbReference type="AlphaFoldDB" id="A0A6C2UCJ0"/>
<dbReference type="PANTHER" id="PTHR39962:SF1">
    <property type="entry name" value="LPXI FAMILY PROTEIN"/>
    <property type="match status" value="1"/>
</dbReference>
<feature type="domain" description="LpxI N-terminal" evidence="2">
    <location>
        <begin position="8"/>
        <end position="134"/>
    </location>
</feature>
<evidence type="ECO:0000313" key="3">
    <source>
        <dbReference type="EMBL" id="VGO17084.1"/>
    </source>
</evidence>
<dbReference type="EMBL" id="CAAHFG010000004">
    <property type="protein sequence ID" value="VGO17084.1"/>
    <property type="molecule type" value="Genomic_DNA"/>
</dbReference>
<dbReference type="RefSeq" id="WP_136082584.1">
    <property type="nucleotide sequence ID" value="NZ_CAAHFG010000004.1"/>
</dbReference>
<organism evidence="3 4">
    <name type="scientific">Pontiella desulfatans</name>
    <dbReference type="NCBI Taxonomy" id="2750659"/>
    <lineage>
        <taxon>Bacteria</taxon>
        <taxon>Pseudomonadati</taxon>
        <taxon>Kiritimatiellota</taxon>
        <taxon>Kiritimatiellia</taxon>
        <taxon>Kiritimatiellales</taxon>
        <taxon>Pontiellaceae</taxon>
        <taxon>Pontiella</taxon>
    </lineage>
</organism>
<dbReference type="PANTHER" id="PTHR39962">
    <property type="entry name" value="BLL4848 PROTEIN"/>
    <property type="match status" value="1"/>
</dbReference>
<dbReference type="InterPro" id="IPR041255">
    <property type="entry name" value="LpxI_N"/>
</dbReference>
<dbReference type="InterPro" id="IPR010415">
    <property type="entry name" value="LpxI_C"/>
</dbReference>
<evidence type="ECO:0000259" key="1">
    <source>
        <dbReference type="Pfam" id="PF06230"/>
    </source>
</evidence>
<evidence type="ECO:0000313" key="4">
    <source>
        <dbReference type="Proteomes" id="UP000366872"/>
    </source>
</evidence>
<sequence>MNDVPESLIIVAGRDAYPRMLAKAARAAGVTRIVVVGFKGETNREMVALADEYHSLPLGSFQLFLDTLAATGIKHAVLVGQIGMHNVFRLRLDKLAKELYRSLETRNAHTIFGTAADEIEKLGIEVLPGNSFMECYTPKVGQLGQRAPTERELADIELGLKLVKGTSEFEIGQTVAIKDGIIIAVEAWEGTNQTIKRAGKVGKAGCVIVKVPKAGHDMRFDIPVVGAKTFKVMKKAKISCLAVEAGKTILLEKEKLITLADQYNIAFIAVRTDEKQNN</sequence>
<accession>A0A6C2UCJ0</accession>
<dbReference type="Proteomes" id="UP000366872">
    <property type="component" value="Unassembled WGS sequence"/>
</dbReference>
<dbReference type="Pfam" id="PF17930">
    <property type="entry name" value="LpxI_N"/>
    <property type="match status" value="1"/>
</dbReference>